<dbReference type="EMBL" id="FNBN01000010">
    <property type="protein sequence ID" value="SDH29083.1"/>
    <property type="molecule type" value="Genomic_DNA"/>
</dbReference>
<dbReference type="AlphaFoldDB" id="A0A1G8B7V6"/>
<dbReference type="GO" id="GO:0032259">
    <property type="term" value="P:methylation"/>
    <property type="evidence" value="ECO:0007669"/>
    <property type="project" value="UniProtKB-KW"/>
</dbReference>
<dbReference type="CDD" id="cd02440">
    <property type="entry name" value="AdoMet_MTases"/>
    <property type="match status" value="1"/>
</dbReference>
<gene>
    <name evidence="1" type="ORF">SAMN04488121_110176</name>
</gene>
<dbReference type="Proteomes" id="UP000199045">
    <property type="component" value="Unassembled WGS sequence"/>
</dbReference>
<dbReference type="Gene3D" id="3.40.50.150">
    <property type="entry name" value="Vaccinia Virus protein VP39"/>
    <property type="match status" value="1"/>
</dbReference>
<keyword evidence="1" id="KW-0489">Methyltransferase</keyword>
<dbReference type="SUPFAM" id="SSF53335">
    <property type="entry name" value="S-adenosyl-L-methionine-dependent methyltransferases"/>
    <property type="match status" value="1"/>
</dbReference>
<accession>A0A1G8B7V6</accession>
<protein>
    <submittedName>
        <fullName evidence="1">Putative methyltransferase</fullName>
    </submittedName>
</protein>
<dbReference type="InterPro" id="IPR029063">
    <property type="entry name" value="SAM-dependent_MTases_sf"/>
</dbReference>
<organism evidence="1 2">
    <name type="scientific">Chitinophaga filiformis</name>
    <name type="common">Myxococcus filiformis</name>
    <name type="synonym">Flexibacter filiformis</name>
    <dbReference type="NCBI Taxonomy" id="104663"/>
    <lineage>
        <taxon>Bacteria</taxon>
        <taxon>Pseudomonadati</taxon>
        <taxon>Bacteroidota</taxon>
        <taxon>Chitinophagia</taxon>
        <taxon>Chitinophagales</taxon>
        <taxon>Chitinophagaceae</taxon>
        <taxon>Chitinophaga</taxon>
    </lineage>
</organism>
<dbReference type="GO" id="GO:0008168">
    <property type="term" value="F:methyltransferase activity"/>
    <property type="evidence" value="ECO:0007669"/>
    <property type="project" value="UniProtKB-KW"/>
</dbReference>
<name>A0A1G8B7V6_CHIFI</name>
<keyword evidence="1" id="KW-0808">Transferase</keyword>
<sequence length="302" mass="34692">MINTERDIHLSLLTALEKVHDRYYEITAPADRISLLLDTCNKAVSSMDPVIGSNLQRIIGHYMQTASVDYEWLIGFLLGRINNPIDRKMMERENRDDFDGKYQTLTSAILSQYELPEEVSVERYEGANRYNPSPVVAVKIALAKLAKYGVRFSDFVFIDVGSGMGRVLLQAADHPFHRIIGIELSAHLHNIALSNIAVYQPPEMQCRDITSQCVNALEFDFPEKDMVLYFWLPFDENIAVAFFNRLESFAKQHQVRIVLIFLEVYYECVGKSAFFSKRESFQVPVTTVNEHSFFSMTIFSNF</sequence>
<reference evidence="1 2" key="1">
    <citation type="submission" date="2016-10" db="EMBL/GenBank/DDBJ databases">
        <authorList>
            <person name="de Groot N.N."/>
        </authorList>
    </citation>
    <scope>NUCLEOTIDE SEQUENCE [LARGE SCALE GENOMIC DNA]</scope>
    <source>
        <strain evidence="1 2">DSM 527</strain>
    </source>
</reference>
<dbReference type="STRING" id="104663.SAMN04488121_110176"/>
<dbReference type="RefSeq" id="WP_089837577.1">
    <property type="nucleotide sequence ID" value="NZ_FNBN01000010.1"/>
</dbReference>
<dbReference type="OrthoDB" id="9780095at2"/>
<evidence type="ECO:0000313" key="1">
    <source>
        <dbReference type="EMBL" id="SDH29083.1"/>
    </source>
</evidence>
<proteinExistence type="predicted"/>
<evidence type="ECO:0000313" key="2">
    <source>
        <dbReference type="Proteomes" id="UP000199045"/>
    </source>
</evidence>